<protein>
    <submittedName>
        <fullName evidence="2">Uncharacterized protein</fullName>
    </submittedName>
</protein>
<evidence type="ECO:0000256" key="1">
    <source>
        <dbReference type="SAM" id="MobiDB-lite"/>
    </source>
</evidence>
<feature type="region of interest" description="Disordered" evidence="1">
    <location>
        <begin position="47"/>
        <end position="86"/>
    </location>
</feature>
<evidence type="ECO:0000313" key="3">
    <source>
        <dbReference type="Proteomes" id="UP000006242"/>
    </source>
</evidence>
<evidence type="ECO:0000313" key="2">
    <source>
        <dbReference type="EMBL" id="ERJ20032.1"/>
    </source>
</evidence>
<proteinExistence type="predicted"/>
<dbReference type="EMBL" id="AFNV02000005">
    <property type="protein sequence ID" value="ERJ20032.1"/>
    <property type="molecule type" value="Genomic_DNA"/>
</dbReference>
<reference evidence="2 3" key="1">
    <citation type="journal article" date="2011" name="J. Bacteriol.">
        <title>Genome sequence of Salinisphaera shabanensis, a gammaproteobacterium from the harsh, variable environment of the brine-seawater interface of the Shaban Deep in the Red Sea.</title>
        <authorList>
            <person name="Antunes A."/>
            <person name="Alam I."/>
            <person name="Bajic V.B."/>
            <person name="Stingl U."/>
        </authorList>
    </citation>
    <scope>NUCLEOTIDE SEQUENCE [LARGE SCALE GENOMIC DNA]</scope>
    <source>
        <strain evidence="2 3">E1L3A</strain>
    </source>
</reference>
<feature type="region of interest" description="Disordered" evidence="1">
    <location>
        <begin position="1"/>
        <end position="21"/>
    </location>
</feature>
<organism evidence="2 3">
    <name type="scientific">Salinisphaera shabanensis E1L3A</name>
    <dbReference type="NCBI Taxonomy" id="1033802"/>
    <lineage>
        <taxon>Bacteria</taxon>
        <taxon>Pseudomonadati</taxon>
        <taxon>Pseudomonadota</taxon>
        <taxon>Gammaproteobacteria</taxon>
        <taxon>Salinisphaerales</taxon>
        <taxon>Salinisphaeraceae</taxon>
        <taxon>Salinisphaera</taxon>
    </lineage>
</organism>
<comment type="caution">
    <text evidence="2">The sequence shown here is derived from an EMBL/GenBank/DDBJ whole genome shotgun (WGS) entry which is preliminary data.</text>
</comment>
<sequence>MSECNHDHHQPHPHTHGPECDHTFFGCKQAGYVDRILSHGRQTGTKIARAGYPARQDDGLPPFPDFPSLLFSSRNTLQKQNQRAAT</sequence>
<keyword evidence="3" id="KW-1185">Reference proteome</keyword>
<reference evidence="2 3" key="2">
    <citation type="journal article" date="2013" name="PLoS ONE">
        <title>INDIGO - INtegrated Data Warehouse of MIcrobial GenOmes with Examples from the Red Sea Extremophiles.</title>
        <authorList>
            <person name="Alam I."/>
            <person name="Antunes A."/>
            <person name="Kamau A.A."/>
            <person name="Ba Alawi W."/>
            <person name="Kalkatawi M."/>
            <person name="Stingl U."/>
            <person name="Bajic V.B."/>
        </authorList>
    </citation>
    <scope>NUCLEOTIDE SEQUENCE [LARGE SCALE GENOMIC DNA]</scope>
    <source>
        <strain evidence="2 3">E1L3A</strain>
    </source>
</reference>
<dbReference type="RefSeq" id="WP_021031409.1">
    <property type="nucleotide sequence ID" value="NZ_AFNV02000005.1"/>
</dbReference>
<dbReference type="AlphaFoldDB" id="U2EPN8"/>
<dbReference type="Proteomes" id="UP000006242">
    <property type="component" value="Unassembled WGS sequence"/>
</dbReference>
<accession>U2EPN8</accession>
<gene>
    <name evidence="2" type="ORF">SSPSH_000896</name>
</gene>
<name>U2EPN8_9GAMM</name>
<feature type="compositionally biased region" description="Polar residues" evidence="1">
    <location>
        <begin position="74"/>
        <end position="86"/>
    </location>
</feature>